<accession>A0A8D8ZG35</accession>
<sequence length="216" mass="24086">MVVLVVVVLVTDLSWLFLSTLFLSTLFLSVLVSDGRMFSLECTFLTCLLMTVSDFSFKGENLDLLSAIILLERISARESFLPSYLRLTFSGDFLVGDCLTGDFLIGDACLVGDFLTGDFESPFSGDLRFGDCLAGDFRSDLTTLSLDLFFFNVCFDFSLSILIFSSKKFFFEFVLLKVVEGARLNTFSSGFLSSGMDFLRASITFVFTLVFWALSK</sequence>
<proteinExistence type="predicted"/>
<keyword evidence="1" id="KW-1133">Transmembrane helix</keyword>
<keyword evidence="1" id="KW-0812">Transmembrane</keyword>
<dbReference type="EMBL" id="HBUF01512906">
    <property type="protein sequence ID" value="CAG6747142.1"/>
    <property type="molecule type" value="Transcribed_RNA"/>
</dbReference>
<keyword evidence="1" id="KW-0472">Membrane</keyword>
<dbReference type="AlphaFoldDB" id="A0A8D8ZG35"/>
<feature type="transmembrane region" description="Helical" evidence="1">
    <location>
        <begin position="198"/>
        <end position="215"/>
    </location>
</feature>
<feature type="transmembrane region" description="Helical" evidence="1">
    <location>
        <begin position="148"/>
        <end position="166"/>
    </location>
</feature>
<evidence type="ECO:0000256" key="1">
    <source>
        <dbReference type="SAM" id="Phobius"/>
    </source>
</evidence>
<dbReference type="EMBL" id="HBUF01512905">
    <property type="protein sequence ID" value="CAG6747138.1"/>
    <property type="molecule type" value="Transcribed_RNA"/>
</dbReference>
<organism evidence="2">
    <name type="scientific">Cacopsylla melanoneura</name>
    <dbReference type="NCBI Taxonomy" id="428564"/>
    <lineage>
        <taxon>Eukaryota</taxon>
        <taxon>Metazoa</taxon>
        <taxon>Ecdysozoa</taxon>
        <taxon>Arthropoda</taxon>
        <taxon>Hexapoda</taxon>
        <taxon>Insecta</taxon>
        <taxon>Pterygota</taxon>
        <taxon>Neoptera</taxon>
        <taxon>Paraneoptera</taxon>
        <taxon>Hemiptera</taxon>
        <taxon>Sternorrhyncha</taxon>
        <taxon>Psylloidea</taxon>
        <taxon>Psyllidae</taxon>
        <taxon>Psyllinae</taxon>
        <taxon>Cacopsylla</taxon>
    </lineage>
</organism>
<evidence type="ECO:0000313" key="2">
    <source>
        <dbReference type="EMBL" id="CAG6747138.1"/>
    </source>
</evidence>
<reference evidence="2" key="1">
    <citation type="submission" date="2021-05" db="EMBL/GenBank/DDBJ databases">
        <authorList>
            <person name="Alioto T."/>
            <person name="Alioto T."/>
            <person name="Gomez Garrido J."/>
        </authorList>
    </citation>
    <scope>NUCLEOTIDE SEQUENCE</scope>
</reference>
<dbReference type="EMBL" id="HBUF01512904">
    <property type="protein sequence ID" value="CAG6747134.1"/>
    <property type="molecule type" value="Transcribed_RNA"/>
</dbReference>
<protein>
    <submittedName>
        <fullName evidence="2">Uncharacterized protein</fullName>
    </submittedName>
</protein>
<feature type="transmembrane region" description="Helical" evidence="1">
    <location>
        <begin position="13"/>
        <end position="32"/>
    </location>
</feature>
<name>A0A8D8ZG35_9HEMI</name>